<proteinExistence type="predicted"/>
<dbReference type="EMBL" id="JACMYG010000042">
    <property type="protein sequence ID" value="MBC2693194.1"/>
    <property type="molecule type" value="Genomic_DNA"/>
</dbReference>
<sequence length="138" mass="15882">MSADGNPFAIHRDKLIGADYSAALSLQAFVLSLYNGNTWKFRGDSLSNFDEEHFHAFCQLAGWYRRFTEGCPVFMATCREMIAERRKWAAINLSELEKLRATDPADFDGSASDLYYCIEQCEKRYENDQAHYLIGRDD</sequence>
<dbReference type="AlphaFoldDB" id="A0A7X1GIT2"/>
<organism evidence="1 2">
    <name type="scientific">Pseudomonas kielensis</name>
    <dbReference type="NCBI Taxonomy" id="2762577"/>
    <lineage>
        <taxon>Bacteria</taxon>
        <taxon>Pseudomonadati</taxon>
        <taxon>Pseudomonadota</taxon>
        <taxon>Gammaproteobacteria</taxon>
        <taxon>Pseudomonadales</taxon>
        <taxon>Pseudomonadaceae</taxon>
        <taxon>Pseudomonas</taxon>
    </lineage>
</organism>
<protein>
    <submittedName>
        <fullName evidence="1">Uncharacterized protein</fullName>
    </submittedName>
</protein>
<accession>A0A7X1GIT2</accession>
<comment type="caution">
    <text evidence="1">The sequence shown here is derived from an EMBL/GenBank/DDBJ whole genome shotgun (WGS) entry which is preliminary data.</text>
</comment>
<reference evidence="1 2" key="1">
    <citation type="submission" date="2020-08" db="EMBL/GenBank/DDBJ databases">
        <title>Pseudomonas sp. nov.</title>
        <authorList>
            <person name="Gieschler S."/>
            <person name="Fiedler G."/>
            <person name="Brinks E."/>
            <person name="Boehnlein C."/>
            <person name="Franz C.M.A.P."/>
            <person name="Kabisch J."/>
        </authorList>
    </citation>
    <scope>NUCLEOTIDE SEQUENCE [LARGE SCALE GENOMIC DNA]</scope>
    <source>
        <strain evidence="1 2">MBT-1</strain>
    </source>
</reference>
<evidence type="ECO:0000313" key="1">
    <source>
        <dbReference type="EMBL" id="MBC2693194.1"/>
    </source>
</evidence>
<name>A0A7X1GIT2_9PSED</name>
<keyword evidence="2" id="KW-1185">Reference proteome</keyword>
<evidence type="ECO:0000313" key="2">
    <source>
        <dbReference type="Proteomes" id="UP000526003"/>
    </source>
</evidence>
<gene>
    <name evidence="1" type="ORF">H7995_25735</name>
</gene>
<dbReference type="RefSeq" id="WP_185819105.1">
    <property type="nucleotide sequence ID" value="NZ_JACMYG010000042.1"/>
</dbReference>
<dbReference type="Proteomes" id="UP000526003">
    <property type="component" value="Unassembled WGS sequence"/>
</dbReference>